<evidence type="ECO:0000256" key="1">
    <source>
        <dbReference type="SAM" id="MobiDB-lite"/>
    </source>
</evidence>
<dbReference type="Gene3D" id="3.40.50.150">
    <property type="entry name" value="Vaccinia Virus protein VP39"/>
    <property type="match status" value="1"/>
</dbReference>
<organism evidence="2 3">
    <name type="scientific">Rhizoctonia solani</name>
    <dbReference type="NCBI Taxonomy" id="456999"/>
    <lineage>
        <taxon>Eukaryota</taxon>
        <taxon>Fungi</taxon>
        <taxon>Dikarya</taxon>
        <taxon>Basidiomycota</taxon>
        <taxon>Agaricomycotina</taxon>
        <taxon>Agaricomycetes</taxon>
        <taxon>Cantharellales</taxon>
        <taxon>Ceratobasidiaceae</taxon>
        <taxon>Rhizoctonia</taxon>
    </lineage>
</organism>
<dbReference type="Pfam" id="PF10294">
    <property type="entry name" value="Methyltransf_16"/>
    <property type="match status" value="1"/>
</dbReference>
<proteinExistence type="predicted"/>
<name>A0A8H3HMM9_9AGAM</name>
<dbReference type="GO" id="GO:0008757">
    <property type="term" value="F:S-adenosylmethionine-dependent methyltransferase activity"/>
    <property type="evidence" value="ECO:0007669"/>
    <property type="project" value="UniProtKB-ARBA"/>
</dbReference>
<comment type="caution">
    <text evidence="2">The sequence shown here is derived from an EMBL/GenBank/DDBJ whole genome shotgun (WGS) entry which is preliminary data.</text>
</comment>
<dbReference type="InterPro" id="IPR019410">
    <property type="entry name" value="Methyltransf_16"/>
</dbReference>
<dbReference type="EMBL" id="CAJMXA010003909">
    <property type="protein sequence ID" value="CAE6526242.1"/>
    <property type="molecule type" value="Genomic_DNA"/>
</dbReference>
<feature type="compositionally biased region" description="Polar residues" evidence="1">
    <location>
        <begin position="594"/>
        <end position="604"/>
    </location>
</feature>
<sequence length="778" mass="82994">MEAPSSFLPPLKRLNEYNAPQIHRILTRLVAIYLPKVRGTAPVDEDIEPLQSDDFERSFAIRWLTGFIARGEEWSELYTDGDEDISSGAPATTSDSSIGRFQTEFLDDTCLARTTAFDRAAALLGACAGTSASGAISRELKFATSSAPPTDGPVCSGDVPHPNSSPITISLQDESISTGDHTAVGLQTWGSACILAERVARDPIAFGLPASSPGADPLSKSGGARVLELGAGTGLLSLLAGKLVERAKTATCNDHSNYTIIATDYHPAVLANLRANVRGNFPDSNAERGSPVDVRPLDWSLYLTGKPTTDLSRAPSTAPTPAIGTPISGQKCIQPKISSMPFDTQATLISELAVSPPIQTPSFSVASSVSTPTTSHSPQTPQTPRTVRSPPPNLARAVFSRLIARGLQFEMPGGPPGVDQNSELAKKSDSYPGSPNTDVGVSAHSFDSVPAPTSFDPCAPSPGSDIPKIEVDQTIEAKMFSPTRVSNPLLPLDASRSELLCANLQDETSVSGIDSAGTNLAPCLDEIDTFRRLDNGNALFNASEDQWNKVVCLEDDSAAECSAVGTGAPPFILSEQADGLSHDLLSERRQTPHTINPATVSTSPLGGLRTPDTIDHDPKLDITVKSELEILQGNKDDDDPFNFMSDDNTNEKSNLRASGTPIASPFDQPFDVIFGADIVYELSHATLVRGVVERLLRKPSYRPESPPAYFYLIMPLRPTHADEANSVDMAFPRAEDVISKEAGEGEILAIVRTETYARSAGVGRADEVQYVHYCIGWV</sequence>
<dbReference type="SUPFAM" id="SSF53335">
    <property type="entry name" value="S-adenosyl-L-methionine-dependent methyltransferases"/>
    <property type="match status" value="1"/>
</dbReference>
<dbReference type="AlphaFoldDB" id="A0A8H3HMM9"/>
<feature type="region of interest" description="Disordered" evidence="1">
    <location>
        <begin position="408"/>
        <end position="437"/>
    </location>
</feature>
<accession>A0A8H3HMM9</accession>
<dbReference type="InterPro" id="IPR029063">
    <property type="entry name" value="SAM-dependent_MTases_sf"/>
</dbReference>
<feature type="region of interest" description="Disordered" evidence="1">
    <location>
        <begin position="362"/>
        <end position="392"/>
    </location>
</feature>
<protein>
    <submittedName>
        <fullName evidence="2">Uncharacterized protein</fullName>
    </submittedName>
</protein>
<evidence type="ECO:0000313" key="2">
    <source>
        <dbReference type="EMBL" id="CAE6526242.1"/>
    </source>
</evidence>
<feature type="compositionally biased region" description="Low complexity" evidence="1">
    <location>
        <begin position="362"/>
        <end position="386"/>
    </location>
</feature>
<dbReference type="PANTHER" id="PTHR14614">
    <property type="entry name" value="HEPATOCELLULAR CARCINOMA-ASSOCIATED ANTIGEN"/>
    <property type="match status" value="1"/>
</dbReference>
<dbReference type="PANTHER" id="PTHR14614:SF142">
    <property type="entry name" value="FAM86 N-TERMINAL DOMAIN-CONTAINING PROTEIN"/>
    <property type="match status" value="1"/>
</dbReference>
<gene>
    <name evidence="2" type="ORF">RDB_LOCUS159953</name>
</gene>
<feature type="region of interest" description="Disordered" evidence="1">
    <location>
        <begin position="594"/>
        <end position="616"/>
    </location>
</feature>
<dbReference type="Proteomes" id="UP000663853">
    <property type="component" value="Unassembled WGS sequence"/>
</dbReference>
<reference evidence="2" key="1">
    <citation type="submission" date="2021-01" db="EMBL/GenBank/DDBJ databases">
        <authorList>
            <person name="Kaushik A."/>
        </authorList>
    </citation>
    <scope>NUCLEOTIDE SEQUENCE</scope>
    <source>
        <strain evidence="2">AG6-10EEA</strain>
    </source>
</reference>
<evidence type="ECO:0000313" key="3">
    <source>
        <dbReference type="Proteomes" id="UP000663853"/>
    </source>
</evidence>